<dbReference type="Pfam" id="PF00253">
    <property type="entry name" value="Ribosomal_S14"/>
    <property type="match status" value="1"/>
</dbReference>
<evidence type="ECO:0000256" key="2">
    <source>
        <dbReference type="ARBA" id="ARBA00022980"/>
    </source>
</evidence>
<evidence type="ECO:0000256" key="3">
    <source>
        <dbReference type="ARBA" id="ARBA00023274"/>
    </source>
</evidence>
<comment type="similarity">
    <text evidence="1">Belongs to the universal ribosomal protein uS14 family.</text>
</comment>
<name>A0A6P3X9M3_DINQU</name>
<dbReference type="GeneID" id="106744670"/>
<dbReference type="AlphaFoldDB" id="A0A6P3X9M3"/>
<evidence type="ECO:0000256" key="1">
    <source>
        <dbReference type="ARBA" id="ARBA00009083"/>
    </source>
</evidence>
<keyword evidence="4" id="KW-1185">Reference proteome</keyword>
<dbReference type="InterPro" id="IPR001209">
    <property type="entry name" value="Ribosomal_uS14"/>
</dbReference>
<dbReference type="Gene3D" id="1.10.287.1480">
    <property type="match status" value="1"/>
</dbReference>
<dbReference type="PANTHER" id="PTHR19836">
    <property type="entry name" value="30S RIBOSOMAL PROTEIN S14"/>
    <property type="match status" value="1"/>
</dbReference>
<sequence length="133" mass="15770">MAALRKRISDFCGGILSNSINLSGCNFQQTRSHINARMRRDMKRRNWAKQYSEERLRLVVMKRNDILPVEIRELVGKQIDETIPRQTALRQLTPRCVVTSRGYGTMQRWRISRFIFRDLVDYNKISGLQRAIW</sequence>
<dbReference type="OrthoDB" id="413436at2759"/>
<dbReference type="GO" id="GO:0003735">
    <property type="term" value="F:structural constituent of ribosome"/>
    <property type="evidence" value="ECO:0007669"/>
    <property type="project" value="InterPro"/>
</dbReference>
<dbReference type="GO" id="GO:0005763">
    <property type="term" value="C:mitochondrial small ribosomal subunit"/>
    <property type="evidence" value="ECO:0007669"/>
    <property type="project" value="TreeGrafter"/>
</dbReference>
<accession>A0A6P3X9M3</accession>
<keyword evidence="2 5" id="KW-0689">Ribosomal protein</keyword>
<dbReference type="Proteomes" id="UP000515204">
    <property type="component" value="Unplaced"/>
</dbReference>
<dbReference type="CTD" id="63931"/>
<dbReference type="RefSeq" id="XP_014475091.1">
    <property type="nucleotide sequence ID" value="XM_014619605.1"/>
</dbReference>
<dbReference type="SUPFAM" id="SSF57716">
    <property type="entry name" value="Glucocorticoid receptor-like (DNA-binding domain)"/>
    <property type="match status" value="1"/>
</dbReference>
<reference evidence="5" key="1">
    <citation type="submission" date="2025-08" db="UniProtKB">
        <authorList>
            <consortium name="RefSeq"/>
        </authorList>
    </citation>
    <scope>IDENTIFICATION</scope>
</reference>
<protein>
    <submittedName>
        <fullName evidence="5">28S ribosomal protein S14, mitochondrial</fullName>
    </submittedName>
</protein>
<dbReference type="PANTHER" id="PTHR19836:SF19">
    <property type="entry name" value="SMALL RIBOSOMAL SUBUNIT PROTEIN US14M"/>
    <property type="match status" value="1"/>
</dbReference>
<proteinExistence type="inferred from homology"/>
<evidence type="ECO:0000313" key="5">
    <source>
        <dbReference type="RefSeq" id="XP_014475091.1"/>
    </source>
</evidence>
<dbReference type="GO" id="GO:0006412">
    <property type="term" value="P:translation"/>
    <property type="evidence" value="ECO:0007669"/>
    <property type="project" value="InterPro"/>
</dbReference>
<dbReference type="KEGG" id="dqu:106744670"/>
<gene>
    <name evidence="5" type="primary">LOC106744670</name>
</gene>
<keyword evidence="3" id="KW-0687">Ribonucleoprotein</keyword>
<evidence type="ECO:0000313" key="4">
    <source>
        <dbReference type="Proteomes" id="UP000515204"/>
    </source>
</evidence>
<organism evidence="4 5">
    <name type="scientific">Dinoponera quadriceps</name>
    <name type="common">South American ant</name>
    <dbReference type="NCBI Taxonomy" id="609295"/>
    <lineage>
        <taxon>Eukaryota</taxon>
        <taxon>Metazoa</taxon>
        <taxon>Ecdysozoa</taxon>
        <taxon>Arthropoda</taxon>
        <taxon>Hexapoda</taxon>
        <taxon>Insecta</taxon>
        <taxon>Pterygota</taxon>
        <taxon>Neoptera</taxon>
        <taxon>Endopterygota</taxon>
        <taxon>Hymenoptera</taxon>
        <taxon>Apocrita</taxon>
        <taxon>Aculeata</taxon>
        <taxon>Formicoidea</taxon>
        <taxon>Formicidae</taxon>
        <taxon>Ponerinae</taxon>
        <taxon>Ponerini</taxon>
        <taxon>Dinoponera</taxon>
    </lineage>
</organism>